<reference evidence="2" key="2">
    <citation type="submission" date="2020-09" db="EMBL/GenBank/DDBJ databases">
        <authorList>
            <person name="Sun Q."/>
            <person name="Kim S."/>
        </authorList>
    </citation>
    <scope>NUCLEOTIDE SEQUENCE</scope>
    <source>
        <strain evidence="2">KCTC 23714</strain>
    </source>
</reference>
<protein>
    <submittedName>
        <fullName evidence="2">TraB/GumN family protein</fullName>
    </submittedName>
</protein>
<evidence type="ECO:0000313" key="3">
    <source>
        <dbReference type="Proteomes" id="UP000628984"/>
    </source>
</evidence>
<dbReference type="CDD" id="cd14789">
    <property type="entry name" value="Tiki"/>
    <property type="match status" value="1"/>
</dbReference>
<name>A0A918MJE6_9RHOB</name>
<evidence type="ECO:0000313" key="2">
    <source>
        <dbReference type="EMBL" id="GGW26776.1"/>
    </source>
</evidence>
<dbReference type="AlphaFoldDB" id="A0A918MJE6"/>
<organism evidence="2 3">
    <name type="scientific">Gemmobacter lanyuensis</name>
    <dbReference type="NCBI Taxonomy" id="1054497"/>
    <lineage>
        <taxon>Bacteria</taxon>
        <taxon>Pseudomonadati</taxon>
        <taxon>Pseudomonadota</taxon>
        <taxon>Alphaproteobacteria</taxon>
        <taxon>Rhodobacterales</taxon>
        <taxon>Paracoccaceae</taxon>
        <taxon>Gemmobacter</taxon>
    </lineage>
</organism>
<dbReference type="InterPro" id="IPR047111">
    <property type="entry name" value="YbaP-like"/>
</dbReference>
<feature type="signal peptide" evidence="1">
    <location>
        <begin position="1"/>
        <end position="31"/>
    </location>
</feature>
<sequence length="340" mass="37652">MRMSHLFRRFRLHFLALLLPLLTLLASPAQARCTGQNLLDALSPDESARLTAATDRQPFARGNLWQATRGTDRLTLLGTYHLSDHRHDRMISTLTPLLARATQLLVEAGPEEEKALRRDIAENPGLLFLTEGPSLMQQLPAEDWQGLSAALAARNIPAIMAAKMRPWYLASLLAVPPCDMGAVAAGKGLDHRVMAMAADRGLPVRALEPHTTLFTIFDTMSAEDQLAMLRSSLLMEDHVADYSATMADAYFRGESRRIWEFLRLTTAKLPGYTPDRANAEFAQMETLLMTRRNQSWIPVIEEAAAQGETFVAFGALHLAGEQGVLNLLAQRGWTITQLSP</sequence>
<proteinExistence type="predicted"/>
<comment type="caution">
    <text evidence="2">The sequence shown here is derived from an EMBL/GenBank/DDBJ whole genome shotgun (WGS) entry which is preliminary data.</text>
</comment>
<gene>
    <name evidence="2" type="ORF">GCM10011452_13920</name>
</gene>
<dbReference type="PANTHER" id="PTHR40590">
    <property type="entry name" value="CYTOPLASMIC PROTEIN-RELATED"/>
    <property type="match status" value="1"/>
</dbReference>
<dbReference type="Proteomes" id="UP000628984">
    <property type="component" value="Unassembled WGS sequence"/>
</dbReference>
<dbReference type="InterPro" id="IPR002816">
    <property type="entry name" value="TraB/PrgY/GumN_fam"/>
</dbReference>
<feature type="chain" id="PRO_5037634214" evidence="1">
    <location>
        <begin position="32"/>
        <end position="340"/>
    </location>
</feature>
<dbReference type="Pfam" id="PF01963">
    <property type="entry name" value="TraB_PrgY_gumN"/>
    <property type="match status" value="1"/>
</dbReference>
<reference evidence="2" key="1">
    <citation type="journal article" date="2014" name="Int. J. Syst. Evol. Microbiol.">
        <title>Complete genome sequence of Corynebacterium casei LMG S-19264T (=DSM 44701T), isolated from a smear-ripened cheese.</title>
        <authorList>
            <consortium name="US DOE Joint Genome Institute (JGI-PGF)"/>
            <person name="Walter F."/>
            <person name="Albersmeier A."/>
            <person name="Kalinowski J."/>
            <person name="Ruckert C."/>
        </authorList>
    </citation>
    <scope>NUCLEOTIDE SEQUENCE</scope>
    <source>
        <strain evidence="2">KCTC 23714</strain>
    </source>
</reference>
<keyword evidence="3" id="KW-1185">Reference proteome</keyword>
<dbReference type="PANTHER" id="PTHR40590:SF1">
    <property type="entry name" value="CYTOPLASMIC PROTEIN"/>
    <property type="match status" value="1"/>
</dbReference>
<keyword evidence="1" id="KW-0732">Signal</keyword>
<accession>A0A918MJE6</accession>
<evidence type="ECO:0000256" key="1">
    <source>
        <dbReference type="SAM" id="SignalP"/>
    </source>
</evidence>
<dbReference type="EMBL" id="BMYQ01000003">
    <property type="protein sequence ID" value="GGW26776.1"/>
    <property type="molecule type" value="Genomic_DNA"/>
</dbReference>